<dbReference type="AlphaFoldDB" id="U4LC94"/>
<keyword evidence="1" id="KW-0812">Transmembrane</keyword>
<reference evidence="2 3" key="1">
    <citation type="journal article" date="2013" name="PLoS Genet.">
        <title>The genome and development-dependent transcriptomes of Pyronema confluens: a window into fungal evolution.</title>
        <authorList>
            <person name="Traeger S."/>
            <person name="Altegoer F."/>
            <person name="Freitag M."/>
            <person name="Gabaldon T."/>
            <person name="Kempken F."/>
            <person name="Kumar A."/>
            <person name="Marcet-Houben M."/>
            <person name="Poggeler S."/>
            <person name="Stajich J.E."/>
            <person name="Nowrousian M."/>
        </authorList>
    </citation>
    <scope>NUCLEOTIDE SEQUENCE [LARGE SCALE GENOMIC DNA]</scope>
    <source>
        <strain evidence="3">CBS 100304</strain>
        <tissue evidence="2">Vegetative mycelium</tissue>
    </source>
</reference>
<evidence type="ECO:0000313" key="2">
    <source>
        <dbReference type="EMBL" id="CCX29714.1"/>
    </source>
</evidence>
<keyword evidence="1" id="KW-1133">Transmembrane helix</keyword>
<keyword evidence="3" id="KW-1185">Reference proteome</keyword>
<dbReference type="EMBL" id="HF935352">
    <property type="protein sequence ID" value="CCX29714.1"/>
    <property type="molecule type" value="Genomic_DNA"/>
</dbReference>
<proteinExistence type="predicted"/>
<dbReference type="Proteomes" id="UP000018144">
    <property type="component" value="Unassembled WGS sequence"/>
</dbReference>
<keyword evidence="1" id="KW-0472">Membrane</keyword>
<evidence type="ECO:0000313" key="3">
    <source>
        <dbReference type="Proteomes" id="UP000018144"/>
    </source>
</evidence>
<name>U4LC94_PYROM</name>
<feature type="transmembrane region" description="Helical" evidence="1">
    <location>
        <begin position="20"/>
        <end position="38"/>
    </location>
</feature>
<organism evidence="2 3">
    <name type="scientific">Pyronema omphalodes (strain CBS 100304)</name>
    <name type="common">Pyronema confluens</name>
    <dbReference type="NCBI Taxonomy" id="1076935"/>
    <lineage>
        <taxon>Eukaryota</taxon>
        <taxon>Fungi</taxon>
        <taxon>Dikarya</taxon>
        <taxon>Ascomycota</taxon>
        <taxon>Pezizomycotina</taxon>
        <taxon>Pezizomycetes</taxon>
        <taxon>Pezizales</taxon>
        <taxon>Pyronemataceae</taxon>
        <taxon>Pyronema</taxon>
    </lineage>
</organism>
<protein>
    <submittedName>
        <fullName evidence="2">Uncharacterized protein</fullName>
    </submittedName>
</protein>
<accession>U4LC94</accession>
<sequence length="73" mass="9310">MPPIHLPERFFTDLAWRLPKYYVTLFRLLYIFACVYMLRRLLRKLSRYYFFGILNPWDRRVYNITLWAPERYR</sequence>
<gene>
    <name evidence="2" type="ORF">PCON_07040</name>
</gene>
<evidence type="ECO:0000256" key="1">
    <source>
        <dbReference type="SAM" id="Phobius"/>
    </source>
</evidence>